<evidence type="ECO:0000313" key="2">
    <source>
        <dbReference type="Proteomes" id="UP000198431"/>
    </source>
</evidence>
<dbReference type="EMBL" id="MUHB01000003">
    <property type="protein sequence ID" value="OXB07754.1"/>
    <property type="molecule type" value="Genomic_DNA"/>
</dbReference>
<reference evidence="1 2" key="1">
    <citation type="submission" date="2016-11" db="EMBL/GenBank/DDBJ databases">
        <title>Whole genomes of Flavobacteriaceae.</title>
        <authorList>
            <person name="Stine C."/>
            <person name="Li C."/>
            <person name="Tadesse D."/>
        </authorList>
    </citation>
    <scope>NUCLEOTIDE SEQUENCE [LARGE SCALE GENOMIC DNA]</scope>
    <source>
        <strain evidence="1 2">ATCC 19366</strain>
    </source>
</reference>
<evidence type="ECO:0000313" key="1">
    <source>
        <dbReference type="EMBL" id="OXB07754.1"/>
    </source>
</evidence>
<sequence>MAAAFVDEYSNVRYHAAKPNSLISSGRLQKRKLQSFETIVKRKKKPRDNSSARLLLFFLK</sequence>
<organism evidence="1 2">
    <name type="scientific">Flavobacterium pectinovorum</name>
    <dbReference type="NCBI Taxonomy" id="29533"/>
    <lineage>
        <taxon>Bacteria</taxon>
        <taxon>Pseudomonadati</taxon>
        <taxon>Bacteroidota</taxon>
        <taxon>Flavobacteriia</taxon>
        <taxon>Flavobacteriales</taxon>
        <taxon>Flavobacteriaceae</taxon>
        <taxon>Flavobacterium</taxon>
    </lineage>
</organism>
<name>A0AB36P5X2_9FLAO</name>
<accession>A0AB36P5X2</accession>
<dbReference type="RefSeq" id="WP_073396229.1">
    <property type="nucleotide sequence ID" value="NZ_FRBX01000004.1"/>
</dbReference>
<comment type="caution">
    <text evidence="1">The sequence shown here is derived from an EMBL/GenBank/DDBJ whole genome shotgun (WGS) entry which is preliminary data.</text>
</comment>
<proteinExistence type="predicted"/>
<evidence type="ECO:0008006" key="3">
    <source>
        <dbReference type="Google" id="ProtNLM"/>
    </source>
</evidence>
<gene>
    <name evidence="1" type="ORF">B0A72_02495</name>
</gene>
<dbReference type="Proteomes" id="UP000198431">
    <property type="component" value="Unassembled WGS sequence"/>
</dbReference>
<dbReference type="AlphaFoldDB" id="A0AB36P5X2"/>
<protein>
    <recommendedName>
        <fullName evidence="3">Integrase catalytic domain-containing protein</fullName>
    </recommendedName>
</protein>